<sequence>MEWILMNLKMLLGRSLAHQSPAALREYVSSMHRRLSTLSLGTTNVPRQNFLTNAPIEMQTAVRSLITESVVVPLRSVLAPTIKSALVGGDVRFLESVSYLERLTTFTSTSAHHYDPLAPQLRMTRWFEEQLRVALIGSLREVVSTALGMDQSKFQMPDWSHAVSDTRGQKMAEVSEQYIRTVGSIAEWLEQKSTMLRYVYSPDAARASESDVRQFVKSTLHDSGRKLFQNAGALLATMLHAALASKKDQELAFIVTEAAFAWAADKDAFLQQMSHCLELRLLESMPISPDVAERERSVIATLKAQDVSNCGIQLRKLESMLHDAETQKDIEEAIKLQSSMDATLGGIVPPNFDVHLCILKGNTMWHTIGCNPIVRTLPMEVRLAMRVVEHAHRVRWPDKKLSWAHASSRCTLVLAYTKQGGKRPPVELTVTLVGASILCMFDNLGSDQVLRTELQEFVMVPPLDAAATGEGLNGAASGDVVRLFDAALQRLVGLKVLTQVSDTIIINRGFAPPARKLTAVPRSQLSALGDAQTGTRQTADDSLAKTRFLALKAAIVRIMKTRRECAHGSLFDAAVRQLDKTFLPTTQRFKQVIAELIETEYIARKEGEVGVYIYLA</sequence>
<keyword evidence="2" id="KW-0732">Signal</keyword>
<dbReference type="InterPro" id="IPR019559">
    <property type="entry name" value="Cullin_neddylation_domain"/>
</dbReference>
<dbReference type="InterPro" id="IPR036317">
    <property type="entry name" value="Cullin_homology_sf"/>
</dbReference>
<dbReference type="OrthoDB" id="27073at2759"/>
<keyword evidence="5" id="KW-1185">Reference proteome</keyword>
<feature type="domain" description="Cullin family profile" evidence="3">
    <location>
        <begin position="260"/>
        <end position="473"/>
    </location>
</feature>
<organism evidence="4 5">
    <name type="scientific">Bodo saltans</name>
    <name type="common">Flagellated protozoan</name>
    <dbReference type="NCBI Taxonomy" id="75058"/>
    <lineage>
        <taxon>Eukaryota</taxon>
        <taxon>Discoba</taxon>
        <taxon>Euglenozoa</taxon>
        <taxon>Kinetoplastea</taxon>
        <taxon>Metakinetoplastina</taxon>
        <taxon>Eubodonida</taxon>
        <taxon>Bodonidae</taxon>
        <taxon>Bodo</taxon>
    </lineage>
</organism>
<protein>
    <recommendedName>
        <fullName evidence="3">Cullin family profile domain-containing protein</fullName>
    </recommendedName>
</protein>
<dbReference type="PANTHER" id="PTHR11932">
    <property type="entry name" value="CULLIN"/>
    <property type="match status" value="1"/>
</dbReference>
<dbReference type="SMART" id="SM00884">
    <property type="entry name" value="Cullin_Nedd8"/>
    <property type="match status" value="1"/>
</dbReference>
<dbReference type="Gene3D" id="3.30.230.130">
    <property type="entry name" value="Cullin, Chain C, Domain 2"/>
    <property type="match status" value="1"/>
</dbReference>
<dbReference type="SUPFAM" id="SSF75632">
    <property type="entry name" value="Cullin homology domain"/>
    <property type="match status" value="1"/>
</dbReference>
<reference evidence="5" key="1">
    <citation type="submission" date="2015-09" db="EMBL/GenBank/DDBJ databases">
        <authorList>
            <consortium name="Pathogen Informatics"/>
        </authorList>
    </citation>
    <scope>NUCLEOTIDE SEQUENCE [LARGE SCALE GENOMIC DNA]</scope>
    <source>
        <strain evidence="5">Lake Konstanz</strain>
    </source>
</reference>
<feature type="chain" id="PRO_5006621694" description="Cullin family profile domain-containing protein" evidence="2">
    <location>
        <begin position="18"/>
        <end position="616"/>
    </location>
</feature>
<dbReference type="SUPFAM" id="SSF46785">
    <property type="entry name" value="Winged helix' DNA-binding domain"/>
    <property type="match status" value="1"/>
</dbReference>
<comment type="similarity">
    <text evidence="1">Belongs to the cullin family.</text>
</comment>
<accession>A0A0S4IYK0</accession>
<dbReference type="GO" id="GO:0031625">
    <property type="term" value="F:ubiquitin protein ligase binding"/>
    <property type="evidence" value="ECO:0007669"/>
    <property type="project" value="InterPro"/>
</dbReference>
<evidence type="ECO:0000313" key="4">
    <source>
        <dbReference type="EMBL" id="CUG01703.1"/>
    </source>
</evidence>
<evidence type="ECO:0000256" key="2">
    <source>
        <dbReference type="SAM" id="SignalP"/>
    </source>
</evidence>
<proteinExistence type="inferred from homology"/>
<dbReference type="InterPro" id="IPR045093">
    <property type="entry name" value="Cullin"/>
</dbReference>
<dbReference type="Proteomes" id="UP000051952">
    <property type="component" value="Unassembled WGS sequence"/>
</dbReference>
<dbReference type="GO" id="GO:0006511">
    <property type="term" value="P:ubiquitin-dependent protein catabolic process"/>
    <property type="evidence" value="ECO:0007669"/>
    <property type="project" value="InterPro"/>
</dbReference>
<dbReference type="Pfam" id="PF10557">
    <property type="entry name" value="Cullin_Nedd8"/>
    <property type="match status" value="1"/>
</dbReference>
<dbReference type="Gene3D" id="1.10.10.10">
    <property type="entry name" value="Winged helix-like DNA-binding domain superfamily/Winged helix DNA-binding domain"/>
    <property type="match status" value="1"/>
</dbReference>
<dbReference type="PROSITE" id="PS50069">
    <property type="entry name" value="CULLIN_2"/>
    <property type="match status" value="1"/>
</dbReference>
<dbReference type="Gene3D" id="1.20.1310.10">
    <property type="entry name" value="Cullin Repeats"/>
    <property type="match status" value="1"/>
</dbReference>
<evidence type="ECO:0000313" key="5">
    <source>
        <dbReference type="Proteomes" id="UP000051952"/>
    </source>
</evidence>
<dbReference type="EMBL" id="CYKH01000493">
    <property type="protein sequence ID" value="CUG01703.1"/>
    <property type="molecule type" value="Genomic_DNA"/>
</dbReference>
<dbReference type="InterPro" id="IPR036390">
    <property type="entry name" value="WH_DNA-bd_sf"/>
</dbReference>
<feature type="signal peptide" evidence="2">
    <location>
        <begin position="1"/>
        <end position="17"/>
    </location>
</feature>
<dbReference type="InterPro" id="IPR036388">
    <property type="entry name" value="WH-like_DNA-bd_sf"/>
</dbReference>
<gene>
    <name evidence="4" type="ORF">BSAL_04575</name>
</gene>
<name>A0A0S4IYK0_BODSA</name>
<dbReference type="AlphaFoldDB" id="A0A0S4IYK0"/>
<evidence type="ECO:0000256" key="1">
    <source>
        <dbReference type="PROSITE-ProRule" id="PRU00330"/>
    </source>
</evidence>
<dbReference type="VEuPathDB" id="TriTrypDB:BSAL_04575"/>
<evidence type="ECO:0000259" key="3">
    <source>
        <dbReference type="PROSITE" id="PS50069"/>
    </source>
</evidence>
<dbReference type="InterPro" id="IPR016158">
    <property type="entry name" value="Cullin_homology"/>
</dbReference>